<feature type="coiled-coil region" evidence="1">
    <location>
        <begin position="38"/>
        <end position="79"/>
    </location>
</feature>
<dbReference type="KEGG" id="eaj:Q3M24_08460"/>
<dbReference type="PROSITE" id="PS51257">
    <property type="entry name" value="PROKAR_LIPOPROTEIN"/>
    <property type="match status" value="1"/>
</dbReference>
<evidence type="ECO:0000256" key="2">
    <source>
        <dbReference type="SAM" id="Phobius"/>
    </source>
</evidence>
<evidence type="ECO:0000256" key="1">
    <source>
        <dbReference type="SAM" id="Coils"/>
    </source>
</evidence>
<dbReference type="AlphaFoldDB" id="A0AAU8M023"/>
<accession>A0AAU8M023</accession>
<reference evidence="3" key="1">
    <citation type="journal article" date="2024" name="Syst. Appl. Microbiol.">
        <title>First single-strain enrichments of Electrothrix cable bacteria, description of E. aestuarii sp. nov. and E. rattekaaiensis sp. nov., and proposal of a cable bacteria taxonomy following the rules of the SeqCode.</title>
        <authorList>
            <person name="Plum-Jensen L.E."/>
            <person name="Schramm A."/>
            <person name="Marshall I.P.G."/>
        </authorList>
    </citation>
    <scope>NUCLEOTIDE SEQUENCE</scope>
    <source>
        <strain evidence="3">Rat1</strain>
    </source>
</reference>
<keyword evidence="2" id="KW-1133">Transmembrane helix</keyword>
<protein>
    <submittedName>
        <fullName evidence="3">Uncharacterized protein</fullName>
    </submittedName>
</protein>
<name>A0AAU8M023_9BACT</name>
<dbReference type="EMBL" id="CP159373">
    <property type="protein sequence ID" value="XCN74761.1"/>
    <property type="molecule type" value="Genomic_DNA"/>
</dbReference>
<reference evidence="3" key="2">
    <citation type="submission" date="2024-06" db="EMBL/GenBank/DDBJ databases">
        <authorList>
            <person name="Plum-Jensen L.E."/>
            <person name="Schramm A."/>
            <person name="Marshall I.P.G."/>
        </authorList>
    </citation>
    <scope>NUCLEOTIDE SEQUENCE</scope>
    <source>
        <strain evidence="3">Rat1</strain>
    </source>
</reference>
<feature type="transmembrane region" description="Helical" evidence="2">
    <location>
        <begin position="80"/>
        <end position="102"/>
    </location>
</feature>
<feature type="coiled-coil region" evidence="1">
    <location>
        <begin position="122"/>
        <end position="156"/>
    </location>
</feature>
<keyword evidence="1" id="KW-0175">Coiled coil</keyword>
<gene>
    <name evidence="3" type="ORF">Q3M24_08460</name>
</gene>
<keyword evidence="2" id="KW-0812">Transmembrane</keyword>
<organism evidence="3">
    <name type="scientific">Candidatus Electrothrix aestuarii</name>
    <dbReference type="NCBI Taxonomy" id="3062594"/>
    <lineage>
        <taxon>Bacteria</taxon>
        <taxon>Pseudomonadati</taxon>
        <taxon>Thermodesulfobacteriota</taxon>
        <taxon>Desulfobulbia</taxon>
        <taxon>Desulfobulbales</taxon>
        <taxon>Desulfobulbaceae</taxon>
        <taxon>Candidatus Electrothrix</taxon>
    </lineage>
</organism>
<sequence length="230" mass="24950">MCANMLKMSNFFVVVILVLSLAFPQQLFSQSGLSCPPCTAEQNALQQAQQRLQRASNVVRDAEQNVRDATDALRRALKKVAILTALVGVLCSTVMFVSPCIITLKKLSDALDDVNNDKIPKRKQAIEELEAAQKEYKEAKKAVENARRNLQACQARANPGECKKCENGKVTNSAGYCDTGSGCTNDYCDGGVCKKGIYTCNDCQECSSNACKDIPVNCPISPVVPDPCCI</sequence>
<keyword evidence="2" id="KW-0472">Membrane</keyword>
<proteinExistence type="predicted"/>
<evidence type="ECO:0000313" key="3">
    <source>
        <dbReference type="EMBL" id="XCN74761.1"/>
    </source>
</evidence>